<dbReference type="CDD" id="cd02980">
    <property type="entry name" value="TRX_Fd_family"/>
    <property type="match status" value="1"/>
</dbReference>
<dbReference type="InterPro" id="IPR036249">
    <property type="entry name" value="Thioredoxin-like_sf"/>
</dbReference>
<protein>
    <submittedName>
        <fullName evidence="1">(2Fe-2S) ferredoxin domain-containing protein</fullName>
    </submittedName>
</protein>
<dbReference type="SUPFAM" id="SSF52833">
    <property type="entry name" value="Thioredoxin-like"/>
    <property type="match status" value="1"/>
</dbReference>
<organism evidence="1 2">
    <name type="scientific">Gordonia hydrophobica</name>
    <dbReference type="NCBI Taxonomy" id="40516"/>
    <lineage>
        <taxon>Bacteria</taxon>
        <taxon>Bacillati</taxon>
        <taxon>Actinomycetota</taxon>
        <taxon>Actinomycetes</taxon>
        <taxon>Mycobacteriales</taxon>
        <taxon>Gordoniaceae</taxon>
        <taxon>Gordonia</taxon>
    </lineage>
</organism>
<proteinExistence type="predicted"/>
<dbReference type="Pfam" id="PF01257">
    <property type="entry name" value="2Fe-2S_thioredx"/>
    <property type="match status" value="1"/>
</dbReference>
<dbReference type="Gene3D" id="3.40.30.10">
    <property type="entry name" value="Glutaredoxin"/>
    <property type="match status" value="1"/>
</dbReference>
<name>A0ABZ2U5T0_9ACTN</name>
<gene>
    <name evidence="1" type="ORF">RVF87_07000</name>
</gene>
<dbReference type="Proteomes" id="UP001479933">
    <property type="component" value="Chromosome"/>
</dbReference>
<dbReference type="SUPFAM" id="SSF53800">
    <property type="entry name" value="Chelatase"/>
    <property type="match status" value="1"/>
</dbReference>
<dbReference type="EMBL" id="CP136137">
    <property type="protein sequence ID" value="WYY08796.1"/>
    <property type="molecule type" value="Genomic_DNA"/>
</dbReference>
<reference evidence="1 2" key="1">
    <citation type="journal article" date="2023" name="Virus Evol.">
        <title>Computational host range prediction-The good, the bad, and the ugly.</title>
        <authorList>
            <person name="Howell A.A."/>
            <person name="Versoza C.J."/>
            <person name="Pfeifer S.P."/>
        </authorList>
    </citation>
    <scope>NUCLEOTIDE SEQUENCE [LARGE SCALE GENOMIC DNA]</scope>
    <source>
        <strain evidence="1 2">1610/1b</strain>
    </source>
</reference>
<dbReference type="Gene3D" id="3.40.50.1400">
    <property type="match status" value="1"/>
</dbReference>
<dbReference type="RefSeq" id="WP_066172460.1">
    <property type="nucleotide sequence ID" value="NZ_CP136137.1"/>
</dbReference>
<accession>A0ABZ2U5T0</accession>
<sequence length="244" mass="26038">MNTAADWVIITTPTNRGADPTAELATALAKLRTHRPQAVYRVAVLGGAAPTVTEVLDEAAAAGAQRIIVLSGQTLTDRAMAAWFRRVVGHWLRTRPVDAHVPEIRIGPSLCDGAHYADLIAAALDHGGKPATTAVAPLTSPLWTKIPTFSKHVLVCRGPRCSAQGAGETAAALSSGLDNRKMADDIVLVTLTGCLFPCVQAPVVTVYPDNIWYAQLTADRVGRLIDQHLRDGQPISDWLGTRQD</sequence>
<evidence type="ECO:0000313" key="2">
    <source>
        <dbReference type="Proteomes" id="UP001479933"/>
    </source>
</evidence>
<keyword evidence="2" id="KW-1185">Reference proteome</keyword>
<evidence type="ECO:0000313" key="1">
    <source>
        <dbReference type="EMBL" id="WYY08796.1"/>
    </source>
</evidence>